<keyword evidence="1" id="KW-0479">Metal-binding</keyword>
<dbReference type="GO" id="GO:0008270">
    <property type="term" value="F:zinc ion binding"/>
    <property type="evidence" value="ECO:0007669"/>
    <property type="project" value="UniProtKB-KW"/>
</dbReference>
<dbReference type="GO" id="GO:0005737">
    <property type="term" value="C:cytoplasm"/>
    <property type="evidence" value="ECO:0007669"/>
    <property type="project" value="TreeGrafter"/>
</dbReference>
<feature type="region of interest" description="Disordered" evidence="6">
    <location>
        <begin position="257"/>
        <end position="276"/>
    </location>
</feature>
<dbReference type="CDD" id="cd08838">
    <property type="entry name" value="ArfGap_AGFG"/>
    <property type="match status" value="1"/>
</dbReference>
<name>A0A9P0DMF2_9CUCU</name>
<dbReference type="FunFam" id="1.10.220.150:FF:000005">
    <property type="entry name" value="Arf-GAP domain and FG repeat-containing protein 1"/>
    <property type="match status" value="1"/>
</dbReference>
<dbReference type="InterPro" id="IPR037278">
    <property type="entry name" value="ARFGAP/RecO"/>
</dbReference>
<evidence type="ECO:0000256" key="2">
    <source>
        <dbReference type="ARBA" id="ARBA00022737"/>
    </source>
</evidence>
<evidence type="ECO:0000259" key="7">
    <source>
        <dbReference type="PROSITE" id="PS50115"/>
    </source>
</evidence>
<feature type="compositionally biased region" description="Low complexity" evidence="6">
    <location>
        <begin position="303"/>
        <end position="318"/>
    </location>
</feature>
<evidence type="ECO:0000313" key="9">
    <source>
        <dbReference type="Proteomes" id="UP001152799"/>
    </source>
</evidence>
<feature type="domain" description="Arf-GAP" evidence="7">
    <location>
        <begin position="10"/>
        <end position="130"/>
    </location>
</feature>
<organism evidence="8 9">
    <name type="scientific">Ceutorhynchus assimilis</name>
    <name type="common">cabbage seed weevil</name>
    <dbReference type="NCBI Taxonomy" id="467358"/>
    <lineage>
        <taxon>Eukaryota</taxon>
        <taxon>Metazoa</taxon>
        <taxon>Ecdysozoa</taxon>
        <taxon>Arthropoda</taxon>
        <taxon>Hexapoda</taxon>
        <taxon>Insecta</taxon>
        <taxon>Pterygota</taxon>
        <taxon>Neoptera</taxon>
        <taxon>Endopterygota</taxon>
        <taxon>Coleoptera</taxon>
        <taxon>Polyphaga</taxon>
        <taxon>Cucujiformia</taxon>
        <taxon>Curculionidae</taxon>
        <taxon>Ceutorhynchinae</taxon>
        <taxon>Ceutorhynchus</taxon>
    </lineage>
</organism>
<feature type="compositionally biased region" description="Polar residues" evidence="6">
    <location>
        <begin position="319"/>
        <end position="334"/>
    </location>
</feature>
<proteinExistence type="predicted"/>
<dbReference type="Proteomes" id="UP001152799">
    <property type="component" value="Chromosome 4"/>
</dbReference>
<feature type="compositionally biased region" description="Polar residues" evidence="6">
    <location>
        <begin position="257"/>
        <end position="275"/>
    </location>
</feature>
<dbReference type="PANTHER" id="PTHR46134">
    <property type="entry name" value="DRONGO, ISOFORM F"/>
    <property type="match status" value="1"/>
</dbReference>
<feature type="compositionally biased region" description="Polar residues" evidence="6">
    <location>
        <begin position="353"/>
        <end position="375"/>
    </location>
</feature>
<evidence type="ECO:0000256" key="5">
    <source>
        <dbReference type="PROSITE-ProRule" id="PRU00288"/>
    </source>
</evidence>
<dbReference type="Gene3D" id="1.10.220.150">
    <property type="entry name" value="Arf GTPase activating protein"/>
    <property type="match status" value="1"/>
</dbReference>
<dbReference type="SMART" id="SM00105">
    <property type="entry name" value="ArfGap"/>
    <property type="match status" value="1"/>
</dbReference>
<reference evidence="8" key="1">
    <citation type="submission" date="2022-01" db="EMBL/GenBank/DDBJ databases">
        <authorList>
            <person name="King R."/>
        </authorList>
    </citation>
    <scope>NUCLEOTIDE SEQUENCE</scope>
</reference>
<evidence type="ECO:0000256" key="4">
    <source>
        <dbReference type="ARBA" id="ARBA00022833"/>
    </source>
</evidence>
<dbReference type="PANTHER" id="PTHR46134:SF3">
    <property type="entry name" value="ARFGAP WITH FG REPEATS 1"/>
    <property type="match status" value="1"/>
</dbReference>
<dbReference type="InterPro" id="IPR001164">
    <property type="entry name" value="ArfGAP_dom"/>
</dbReference>
<dbReference type="InterPro" id="IPR038508">
    <property type="entry name" value="ArfGAP_dom_sf"/>
</dbReference>
<dbReference type="GO" id="GO:0016020">
    <property type="term" value="C:membrane"/>
    <property type="evidence" value="ECO:0007669"/>
    <property type="project" value="TreeGrafter"/>
</dbReference>
<feature type="region of interest" description="Disordered" evidence="6">
    <location>
        <begin position="353"/>
        <end position="385"/>
    </location>
</feature>
<dbReference type="InterPro" id="IPR052248">
    <property type="entry name" value="Arf-GAP_FG-repeat_protein"/>
</dbReference>
<dbReference type="EMBL" id="OU892280">
    <property type="protein sequence ID" value="CAH1130351.1"/>
    <property type="molecule type" value="Genomic_DNA"/>
</dbReference>
<dbReference type="SUPFAM" id="SSF57863">
    <property type="entry name" value="ArfGap/RecO-like zinc finger"/>
    <property type="match status" value="1"/>
</dbReference>
<evidence type="ECO:0000256" key="3">
    <source>
        <dbReference type="ARBA" id="ARBA00022771"/>
    </source>
</evidence>
<sequence>MASSRKKQDENNLKTLRELASRPQNKFCFDCGQRGPTYVNVTIGSFVCTKCSGILRGITPPHRVKSISMATFTAEEIDIIRSKGNEYCRKAWLGLYEGTLPSFTDEQQVRDFMIEKYERKRYYLEQTMTNPEVPNTRPWINGTNNGKLSNGTAVVKNGFVKATPNGGLVRKGATRSRPEVKGHSQQQNGVNNNHLVTSNGFAVDFDRADIFSNTSTSSTGSSQNGFADFEHNQVYNANNNATNGMPTSMNAWVSQQAPLNPQNGQSTAPSVNSTLPPAVQDKYAALKDLDNEMKQQQHPDVWSTSNSGSTGSLYSSSTPNTGSVYGSPSPQGSIFGSPSQGQFANAFNNLQETNNTPQIANPFGTNSQSTQWASTNGLSNGFANSNGSNSYNNGLTNGLQAQPSYVNPFRDQLGKTNGFSNGFQPMFPSNGLNNGWGGNPFKVGGVTATTVNSNNPFL</sequence>
<dbReference type="Pfam" id="PF01412">
    <property type="entry name" value="ArfGap"/>
    <property type="match status" value="1"/>
</dbReference>
<keyword evidence="9" id="KW-1185">Reference proteome</keyword>
<keyword evidence="4" id="KW-0862">Zinc</keyword>
<accession>A0A9P0DMF2</accession>
<dbReference type="PROSITE" id="PS50115">
    <property type="entry name" value="ARFGAP"/>
    <property type="match status" value="1"/>
</dbReference>
<evidence type="ECO:0000256" key="6">
    <source>
        <dbReference type="SAM" id="MobiDB-lite"/>
    </source>
</evidence>
<gene>
    <name evidence="8" type="ORF">CEUTPL_LOCUS8979</name>
</gene>
<dbReference type="OrthoDB" id="6036at2759"/>
<dbReference type="GO" id="GO:0005096">
    <property type="term" value="F:GTPase activator activity"/>
    <property type="evidence" value="ECO:0007669"/>
    <property type="project" value="InterPro"/>
</dbReference>
<evidence type="ECO:0000313" key="8">
    <source>
        <dbReference type="EMBL" id="CAH1130351.1"/>
    </source>
</evidence>
<keyword evidence="2" id="KW-0677">Repeat</keyword>
<evidence type="ECO:0000256" key="1">
    <source>
        <dbReference type="ARBA" id="ARBA00022723"/>
    </source>
</evidence>
<feature type="compositionally biased region" description="Low complexity" evidence="6">
    <location>
        <begin position="376"/>
        <end position="385"/>
    </location>
</feature>
<protein>
    <recommendedName>
        <fullName evidence="7">Arf-GAP domain-containing protein</fullName>
    </recommendedName>
</protein>
<dbReference type="AlphaFoldDB" id="A0A9P0DMF2"/>
<feature type="region of interest" description="Disordered" evidence="6">
    <location>
        <begin position="292"/>
        <end position="334"/>
    </location>
</feature>
<keyword evidence="3 5" id="KW-0863">Zinc-finger</keyword>
<dbReference type="PRINTS" id="PR00405">
    <property type="entry name" value="REVINTRACTNG"/>
</dbReference>